<dbReference type="AlphaFoldDB" id="A0A3B1B094"/>
<dbReference type="EMBL" id="UOFU01000346">
    <property type="protein sequence ID" value="VAX03710.1"/>
    <property type="molecule type" value="Genomic_DNA"/>
</dbReference>
<evidence type="ECO:0000313" key="1">
    <source>
        <dbReference type="EMBL" id="VAX03710.1"/>
    </source>
</evidence>
<evidence type="ECO:0008006" key="2">
    <source>
        <dbReference type="Google" id="ProtNLM"/>
    </source>
</evidence>
<accession>A0A3B1B094</accession>
<gene>
    <name evidence="1" type="ORF">MNBD_GAMMA20-2142</name>
</gene>
<protein>
    <recommendedName>
        <fullName evidence="2">Lipoprotein</fullName>
    </recommendedName>
</protein>
<organism evidence="1">
    <name type="scientific">hydrothermal vent metagenome</name>
    <dbReference type="NCBI Taxonomy" id="652676"/>
    <lineage>
        <taxon>unclassified sequences</taxon>
        <taxon>metagenomes</taxon>
        <taxon>ecological metagenomes</taxon>
    </lineage>
</organism>
<reference evidence="1" key="1">
    <citation type="submission" date="2018-06" db="EMBL/GenBank/DDBJ databases">
        <authorList>
            <person name="Zhirakovskaya E."/>
        </authorList>
    </citation>
    <scope>NUCLEOTIDE SEQUENCE</scope>
</reference>
<dbReference type="PROSITE" id="PS51257">
    <property type="entry name" value="PROKAR_LIPOPROTEIN"/>
    <property type="match status" value="1"/>
</dbReference>
<proteinExistence type="predicted"/>
<sequence length="323" mass="34958">MTKHPRMIAAIALVTLAAVALTGCLVEKKDPEPPNYRTTDNLRIYKQGDWIRYNVFATTTIAGPSRGDFSNGTLEVRWGNYSPLPSPDNNASNNGDIYDVIEKRYLFCLNDTGGTPCTPEVVAIQYVHQDDLTTDTAGTERLVAMGGHPTPGQYYWLNTTAGSTAAPANPDNNIVGGQETVITLNSPLFINDDYTVKYHLMDGCILGTAKCQSDVGQFTHTITVVGDSTQINTNIGNYANPFRVSFTRGKAVPDTSVGSQLPLTFDIFDLCSDGNSTHFGHMYIVPEVGIIQMSNTCTDSDTSGITRYDITIDDISSSIPSGS</sequence>
<name>A0A3B1B094_9ZZZZ</name>